<dbReference type="GO" id="GO:0005886">
    <property type="term" value="C:plasma membrane"/>
    <property type="evidence" value="ECO:0007669"/>
    <property type="project" value="TreeGrafter"/>
</dbReference>
<dbReference type="Pfam" id="PF00035">
    <property type="entry name" value="dsrm"/>
    <property type="match status" value="1"/>
</dbReference>
<dbReference type="FunFam" id="3.30.160.20:FF:000007">
    <property type="entry name" value="Double-stranded RNA-binding protein Staufen homolog 1"/>
    <property type="match status" value="1"/>
</dbReference>
<evidence type="ECO:0000259" key="3">
    <source>
        <dbReference type="PROSITE" id="PS50137"/>
    </source>
</evidence>
<protein>
    <recommendedName>
        <fullName evidence="3">DRBM domain-containing protein</fullName>
    </recommendedName>
</protein>
<dbReference type="GO" id="GO:0008298">
    <property type="term" value="P:intracellular mRNA localization"/>
    <property type="evidence" value="ECO:0007669"/>
    <property type="project" value="TreeGrafter"/>
</dbReference>
<dbReference type="GO" id="GO:0032839">
    <property type="term" value="C:dendrite cytoplasm"/>
    <property type="evidence" value="ECO:0007669"/>
    <property type="project" value="GOC"/>
</dbReference>
<dbReference type="InterPro" id="IPR051740">
    <property type="entry name" value="DRBM-containing_protein"/>
</dbReference>
<dbReference type="Ensembl" id="ENSPMGT00000030036.1">
    <property type="protein sequence ID" value="ENSPMGP00000028208.1"/>
    <property type="gene ID" value="ENSPMGG00000022708.1"/>
</dbReference>
<dbReference type="Proteomes" id="UP000261520">
    <property type="component" value="Unplaced"/>
</dbReference>
<dbReference type="GO" id="GO:0003725">
    <property type="term" value="F:double-stranded RNA binding"/>
    <property type="evidence" value="ECO:0007669"/>
    <property type="project" value="TreeGrafter"/>
</dbReference>
<dbReference type="PANTHER" id="PTHR46054:SF3">
    <property type="entry name" value="MATERNAL EFFECT PROTEIN STAUFEN"/>
    <property type="match status" value="1"/>
</dbReference>
<dbReference type="STRING" id="409849.ENSPMGP00000028208"/>
<feature type="domain" description="DRBM" evidence="3">
    <location>
        <begin position="11"/>
        <end position="78"/>
    </location>
</feature>
<proteinExistence type="predicted"/>
<dbReference type="GO" id="GO:0098964">
    <property type="term" value="P:anterograde dendritic transport of messenger ribonucleoprotein complex"/>
    <property type="evidence" value="ECO:0007669"/>
    <property type="project" value="TreeGrafter"/>
</dbReference>
<reference evidence="4" key="2">
    <citation type="submission" date="2025-09" db="UniProtKB">
        <authorList>
            <consortium name="Ensembl"/>
        </authorList>
    </citation>
    <scope>IDENTIFICATION</scope>
</reference>
<keyword evidence="5" id="KW-1185">Reference proteome</keyword>
<dbReference type="GO" id="GO:0007281">
    <property type="term" value="P:germ cell development"/>
    <property type="evidence" value="ECO:0007669"/>
    <property type="project" value="TreeGrafter"/>
</dbReference>
<dbReference type="GO" id="GO:0035418">
    <property type="term" value="P:protein localization to synapse"/>
    <property type="evidence" value="ECO:0007669"/>
    <property type="project" value="TreeGrafter"/>
</dbReference>
<dbReference type="GO" id="GO:0043025">
    <property type="term" value="C:neuronal cell body"/>
    <property type="evidence" value="ECO:0007669"/>
    <property type="project" value="TreeGrafter"/>
</dbReference>
<dbReference type="SMART" id="SM00358">
    <property type="entry name" value="DSRM"/>
    <property type="match status" value="1"/>
</dbReference>
<evidence type="ECO:0000256" key="1">
    <source>
        <dbReference type="ARBA" id="ARBA00022884"/>
    </source>
</evidence>
<dbReference type="GO" id="GO:0003729">
    <property type="term" value="F:mRNA binding"/>
    <property type="evidence" value="ECO:0007669"/>
    <property type="project" value="TreeGrafter"/>
</dbReference>
<accession>A0A3B4BEH6</accession>
<sequence length="106" mass="12123">ALSTNPEMYKTNLGLLHELALVHNLHVQFDEMGEEGPQHRPTFHMEVRVGDFVGYGSGPSKQQAKLNAASKVVKELKKLPMRDFTERIHVLSKRRTAPNWGRMFCH</sequence>
<dbReference type="Gene3D" id="3.30.160.20">
    <property type="match status" value="1"/>
</dbReference>
<dbReference type="GO" id="GO:0010494">
    <property type="term" value="C:cytoplasmic stress granule"/>
    <property type="evidence" value="ECO:0007669"/>
    <property type="project" value="TreeGrafter"/>
</dbReference>
<organism evidence="4 5">
    <name type="scientific">Periophthalmus magnuspinnatus</name>
    <dbReference type="NCBI Taxonomy" id="409849"/>
    <lineage>
        <taxon>Eukaryota</taxon>
        <taxon>Metazoa</taxon>
        <taxon>Chordata</taxon>
        <taxon>Craniata</taxon>
        <taxon>Vertebrata</taxon>
        <taxon>Euteleostomi</taxon>
        <taxon>Actinopterygii</taxon>
        <taxon>Neopterygii</taxon>
        <taxon>Teleostei</taxon>
        <taxon>Neoteleostei</taxon>
        <taxon>Acanthomorphata</taxon>
        <taxon>Gobiaria</taxon>
        <taxon>Gobiiformes</taxon>
        <taxon>Gobioidei</taxon>
        <taxon>Gobiidae</taxon>
        <taxon>Oxudercinae</taxon>
        <taxon>Periophthalmus</taxon>
    </lineage>
</organism>
<name>A0A3B4BEH6_9GOBI</name>
<evidence type="ECO:0000313" key="5">
    <source>
        <dbReference type="Proteomes" id="UP000261520"/>
    </source>
</evidence>
<dbReference type="PROSITE" id="PS50137">
    <property type="entry name" value="DS_RBD"/>
    <property type="match status" value="1"/>
</dbReference>
<dbReference type="InterPro" id="IPR014720">
    <property type="entry name" value="dsRBD_dom"/>
</dbReference>
<dbReference type="AlphaFoldDB" id="A0A3B4BEH6"/>
<reference evidence="4" key="1">
    <citation type="submission" date="2025-08" db="UniProtKB">
        <authorList>
            <consortium name="Ensembl"/>
        </authorList>
    </citation>
    <scope>IDENTIFICATION</scope>
</reference>
<keyword evidence="1 2" id="KW-0694">RNA-binding</keyword>
<evidence type="ECO:0000256" key="2">
    <source>
        <dbReference type="PROSITE-ProRule" id="PRU00266"/>
    </source>
</evidence>
<dbReference type="PANTHER" id="PTHR46054">
    <property type="entry name" value="MATERNAL EFFECT PROTEIN STAUFEN"/>
    <property type="match status" value="1"/>
</dbReference>
<dbReference type="SUPFAM" id="SSF54768">
    <property type="entry name" value="dsRNA-binding domain-like"/>
    <property type="match status" value="1"/>
</dbReference>
<evidence type="ECO:0000313" key="4">
    <source>
        <dbReference type="Ensembl" id="ENSPMGP00000028208.1"/>
    </source>
</evidence>